<sequence length="438" mass="46464">MARLAHSHRRHLQRGVTLIEALVALLVMSFGMLALVGLMSNLRLGADIAKQRSEAMRIARAALAEVRDYSELTRTASTPAGARVFDEITSQAAATFTPTDSNTAYTVTRTVQALPTAGNGVSVRVNVSWVDRAGSATPQFVTLDTVIAKVDPVFRAAVAFAPQNGRIADTSGRNPAIPGDALKYDKQLSLYRPSSLGSTIWVFNNLTGALVGRCSNSTALASLTQSDVSQCTGNASGHLLRGSVRFSNTNPANPTLPEATALRLDLDFQGGNYLMPRLDAAGLPMRNSAGVILTDSYAATPPTPVGGTQPNFECFNDSPTSSPGTQTVVNYACVIFQSTGAFSWSGKVVLTGFSTGTSSTDYRVCRYSADYNGSGDMYTADKKSLDNSEHPEVYGRVNGPLIGQNFLVIRGDRTCPTAPAVDLANGIFADYSTVQLQP</sequence>
<accession>A0A254N068</accession>
<dbReference type="PROSITE" id="PS00409">
    <property type="entry name" value="PROKAR_NTER_METHYL"/>
    <property type="match status" value="1"/>
</dbReference>
<evidence type="ECO:0000256" key="1">
    <source>
        <dbReference type="SAM" id="Phobius"/>
    </source>
</evidence>
<name>A0A254N068_9BURK</name>
<dbReference type="Proteomes" id="UP000197446">
    <property type="component" value="Unassembled WGS sequence"/>
</dbReference>
<dbReference type="RefSeq" id="WP_088486029.1">
    <property type="nucleotide sequence ID" value="NZ_NISI01000017.1"/>
</dbReference>
<protein>
    <submittedName>
        <fullName evidence="2">Uncharacterized protein</fullName>
    </submittedName>
</protein>
<feature type="transmembrane region" description="Helical" evidence="1">
    <location>
        <begin position="21"/>
        <end position="42"/>
    </location>
</feature>
<dbReference type="EMBL" id="NISI01000017">
    <property type="protein sequence ID" value="OWR00608.1"/>
    <property type="molecule type" value="Genomic_DNA"/>
</dbReference>
<evidence type="ECO:0000313" key="3">
    <source>
        <dbReference type="Proteomes" id="UP000197446"/>
    </source>
</evidence>
<keyword evidence="1" id="KW-0812">Transmembrane</keyword>
<dbReference type="Pfam" id="PF07963">
    <property type="entry name" value="N_methyl"/>
    <property type="match status" value="1"/>
</dbReference>
<evidence type="ECO:0000313" key="2">
    <source>
        <dbReference type="EMBL" id="OWR00608.1"/>
    </source>
</evidence>
<organism evidence="2 3">
    <name type="scientific">Roseateles puraquae</name>
    <dbReference type="NCBI Taxonomy" id="431059"/>
    <lineage>
        <taxon>Bacteria</taxon>
        <taxon>Pseudomonadati</taxon>
        <taxon>Pseudomonadota</taxon>
        <taxon>Betaproteobacteria</taxon>
        <taxon>Burkholderiales</taxon>
        <taxon>Sphaerotilaceae</taxon>
        <taxon>Roseateles</taxon>
    </lineage>
</organism>
<gene>
    <name evidence="2" type="ORF">CDO81_25280</name>
</gene>
<dbReference type="InterPro" id="IPR012902">
    <property type="entry name" value="N_methyl_site"/>
</dbReference>
<reference evidence="2 3" key="1">
    <citation type="journal article" date="2007" name="Int. J. Syst. Evol. Microbiol.">
        <title>Description of Pelomonas aquatica sp. nov. and Pelomonas puraquae sp. nov., isolated from industrial and haemodialysis water.</title>
        <authorList>
            <person name="Gomila M."/>
            <person name="Bowien B."/>
            <person name="Falsen E."/>
            <person name="Moore E.R."/>
            <person name="Lalucat J."/>
        </authorList>
    </citation>
    <scope>NUCLEOTIDE SEQUENCE [LARGE SCALE GENOMIC DNA]</scope>
    <source>
        <strain evidence="2 3">CCUG 52769</strain>
    </source>
</reference>
<keyword evidence="3" id="KW-1185">Reference proteome</keyword>
<keyword evidence="1" id="KW-1133">Transmembrane helix</keyword>
<comment type="caution">
    <text evidence="2">The sequence shown here is derived from an EMBL/GenBank/DDBJ whole genome shotgun (WGS) entry which is preliminary data.</text>
</comment>
<keyword evidence="1" id="KW-0472">Membrane</keyword>
<dbReference type="AlphaFoldDB" id="A0A254N068"/>
<proteinExistence type="predicted"/>